<protein>
    <submittedName>
        <fullName evidence="8">UPF0028 protein YchK</fullName>
    </submittedName>
</protein>
<feature type="short sequence motif" description="GXSXG" evidence="5">
    <location>
        <begin position="375"/>
        <end position="379"/>
    </location>
</feature>
<dbReference type="Pfam" id="PF01734">
    <property type="entry name" value="Patatin"/>
    <property type="match status" value="1"/>
</dbReference>
<sequence>MQNDSEGAFDERIIVELKRLPWCQRLSDSAIADIAAVGEYVHLKEGDIVHLADQTLTSVFFVVDGRLLASVMDRFGNCVLERELTRGTAFGLLSIAQPDQASTNVVATEPTTGIRLGIAALAKLASTHTDLQMNLYRLAGNIARQIVMVDRTKPQPKRVSIVHQSPACRQLTPALLKRLKQLDETLCVLGDDPEWHPVEDVPFRLLFVDGKLIGEHERQTQLDEWSDIGRIFIDLDAQHEQLQLVRLMSVADRVLWCVQPSDAHAALKIIKSLQSLVAGWREKICLVWLLDDDTTIPPYFPEVADLVERDFKISFAKAAPNQGGLLPSGVERIVHHLRGIQIGIALGGGAARGMAHLGVLKVLEDNGIYVDMMAGTSAGAMTGVLYSSGMSVDYTIESFKKDLRLPWYFRCLPGGSYWYLLVKYRRGQFAPMLRKYLGDTRLEQLPLPICTVTVDLVRGRPVVREVGDAVRCILESINIPGFSVPIVGDGEALIDGGIVNNIPADVLVDKGCNFVIASSVTAKLEAEFAGICADQPGKTRTSLSVLNVLMRASMVQNFNMNSVGVQPADFIIEPDVTAFDLSEFERTDELAAVGESSTSEVLEILKQQLSKLDNKLFPWGS</sequence>
<dbReference type="STRING" id="595434.RISK_005994"/>
<dbReference type="EMBL" id="LECT01000048">
    <property type="protein sequence ID" value="KLU01810.1"/>
    <property type="molecule type" value="Genomic_DNA"/>
</dbReference>
<dbReference type="RefSeq" id="WP_047816929.1">
    <property type="nucleotide sequence ID" value="NZ_LECT01000048.1"/>
</dbReference>
<dbReference type="Pfam" id="PF00027">
    <property type="entry name" value="cNMP_binding"/>
    <property type="match status" value="1"/>
</dbReference>
<comment type="similarity">
    <text evidence="1">Belongs to the NTE family.</text>
</comment>
<dbReference type="PROSITE" id="PS01237">
    <property type="entry name" value="UPF0028"/>
    <property type="match status" value="1"/>
</dbReference>
<keyword evidence="2 5" id="KW-0378">Hydrolase</keyword>
<keyword evidence="9" id="KW-1185">Reference proteome</keyword>
<evidence type="ECO:0000256" key="4">
    <source>
        <dbReference type="ARBA" id="ARBA00023098"/>
    </source>
</evidence>
<dbReference type="Gene3D" id="2.60.120.10">
    <property type="entry name" value="Jelly Rolls"/>
    <property type="match status" value="1"/>
</dbReference>
<dbReference type="AlphaFoldDB" id="A0A0J1B4N5"/>
<dbReference type="Proteomes" id="UP000036367">
    <property type="component" value="Unassembled WGS sequence"/>
</dbReference>
<dbReference type="InterPro" id="IPR002641">
    <property type="entry name" value="PNPLA_dom"/>
</dbReference>
<dbReference type="Gene3D" id="3.40.1090.10">
    <property type="entry name" value="Cytosolic phospholipase A2 catalytic domain"/>
    <property type="match status" value="2"/>
</dbReference>
<evidence type="ECO:0000256" key="3">
    <source>
        <dbReference type="ARBA" id="ARBA00022963"/>
    </source>
</evidence>
<dbReference type="InterPro" id="IPR014710">
    <property type="entry name" value="RmlC-like_jellyroll"/>
</dbReference>
<dbReference type="SUPFAM" id="SSF52151">
    <property type="entry name" value="FabD/lysophospholipase-like"/>
    <property type="match status" value="1"/>
</dbReference>
<evidence type="ECO:0000259" key="6">
    <source>
        <dbReference type="PROSITE" id="PS50042"/>
    </source>
</evidence>
<organism evidence="8 9">
    <name type="scientific">Rhodopirellula islandica</name>
    <dbReference type="NCBI Taxonomy" id="595434"/>
    <lineage>
        <taxon>Bacteria</taxon>
        <taxon>Pseudomonadati</taxon>
        <taxon>Planctomycetota</taxon>
        <taxon>Planctomycetia</taxon>
        <taxon>Pirellulales</taxon>
        <taxon>Pirellulaceae</taxon>
        <taxon>Rhodopirellula</taxon>
    </lineage>
</organism>
<evidence type="ECO:0000256" key="5">
    <source>
        <dbReference type="PROSITE-ProRule" id="PRU01161"/>
    </source>
</evidence>
<dbReference type="PROSITE" id="PS51635">
    <property type="entry name" value="PNPLA"/>
    <property type="match status" value="1"/>
</dbReference>
<dbReference type="CDD" id="cd00038">
    <property type="entry name" value="CAP_ED"/>
    <property type="match status" value="1"/>
</dbReference>
<dbReference type="InterPro" id="IPR050301">
    <property type="entry name" value="NTE"/>
</dbReference>
<dbReference type="GO" id="GO:0004622">
    <property type="term" value="F:phosphatidylcholine lysophospholipase activity"/>
    <property type="evidence" value="ECO:0007669"/>
    <property type="project" value="InterPro"/>
</dbReference>
<name>A0A0J1B4N5_RHOIS</name>
<dbReference type="InterPro" id="IPR018490">
    <property type="entry name" value="cNMP-bd_dom_sf"/>
</dbReference>
<feature type="active site" description="Nucleophile" evidence="5">
    <location>
        <position position="377"/>
    </location>
</feature>
<evidence type="ECO:0000256" key="2">
    <source>
        <dbReference type="ARBA" id="ARBA00022801"/>
    </source>
</evidence>
<feature type="domain" description="PNPLA" evidence="7">
    <location>
        <begin position="344"/>
        <end position="508"/>
    </location>
</feature>
<accession>A0A0J1B4N5</accession>
<dbReference type="InterPro" id="IPR000595">
    <property type="entry name" value="cNMP-bd_dom"/>
</dbReference>
<dbReference type="SUPFAM" id="SSF51206">
    <property type="entry name" value="cAMP-binding domain-like"/>
    <property type="match status" value="1"/>
</dbReference>
<gene>
    <name evidence="8" type="ORF">RISK_005994</name>
</gene>
<feature type="short sequence motif" description="DGA/G" evidence="5">
    <location>
        <begin position="495"/>
        <end position="497"/>
    </location>
</feature>
<comment type="caution">
    <text evidence="8">The sequence shown here is derived from an EMBL/GenBank/DDBJ whole genome shotgun (WGS) entry which is preliminary data.</text>
</comment>
<evidence type="ECO:0000256" key="1">
    <source>
        <dbReference type="ARBA" id="ARBA00006636"/>
    </source>
</evidence>
<dbReference type="PATRIC" id="fig|595434.4.peg.5693"/>
<dbReference type="GO" id="GO:0046470">
    <property type="term" value="P:phosphatidylcholine metabolic process"/>
    <property type="evidence" value="ECO:0007669"/>
    <property type="project" value="InterPro"/>
</dbReference>
<keyword evidence="3 5" id="KW-0442">Lipid degradation</keyword>
<comment type="caution">
    <text evidence="5">Lacks conserved residue(s) required for the propagation of feature annotation.</text>
</comment>
<dbReference type="PROSITE" id="PS50042">
    <property type="entry name" value="CNMP_BINDING_3"/>
    <property type="match status" value="1"/>
</dbReference>
<dbReference type="GO" id="GO:0016042">
    <property type="term" value="P:lipid catabolic process"/>
    <property type="evidence" value="ECO:0007669"/>
    <property type="project" value="UniProtKB-UniRule"/>
</dbReference>
<evidence type="ECO:0000259" key="7">
    <source>
        <dbReference type="PROSITE" id="PS51635"/>
    </source>
</evidence>
<proteinExistence type="inferred from homology"/>
<dbReference type="OrthoDB" id="9770965at2"/>
<dbReference type="InterPro" id="IPR001423">
    <property type="entry name" value="LysoPLipase_patatin_CS"/>
</dbReference>
<dbReference type="SMART" id="SM00100">
    <property type="entry name" value="cNMP"/>
    <property type="match status" value="1"/>
</dbReference>
<dbReference type="PANTHER" id="PTHR14226">
    <property type="entry name" value="NEUROPATHY TARGET ESTERASE/SWISS CHEESE D.MELANOGASTER"/>
    <property type="match status" value="1"/>
</dbReference>
<feature type="domain" description="Cyclic nucleotide-binding" evidence="6">
    <location>
        <begin position="22"/>
        <end position="136"/>
    </location>
</feature>
<feature type="active site" description="Proton acceptor" evidence="5">
    <location>
        <position position="495"/>
    </location>
</feature>
<reference evidence="8" key="1">
    <citation type="submission" date="2015-05" db="EMBL/GenBank/DDBJ databases">
        <title>Permanent draft genome of Rhodopirellula islandicus K833.</title>
        <authorList>
            <person name="Kizina J."/>
            <person name="Richter M."/>
            <person name="Glockner F.O."/>
            <person name="Harder J."/>
        </authorList>
    </citation>
    <scope>NUCLEOTIDE SEQUENCE [LARGE SCALE GENOMIC DNA]</scope>
    <source>
        <strain evidence="8">K833</strain>
    </source>
</reference>
<evidence type="ECO:0000313" key="9">
    <source>
        <dbReference type="Proteomes" id="UP000036367"/>
    </source>
</evidence>
<dbReference type="PANTHER" id="PTHR14226:SF29">
    <property type="entry name" value="NEUROPATHY TARGET ESTERASE SWS"/>
    <property type="match status" value="1"/>
</dbReference>
<evidence type="ECO:0000313" key="8">
    <source>
        <dbReference type="EMBL" id="KLU01810.1"/>
    </source>
</evidence>
<dbReference type="InterPro" id="IPR016035">
    <property type="entry name" value="Acyl_Trfase/lysoPLipase"/>
</dbReference>
<keyword evidence="4 5" id="KW-0443">Lipid metabolism</keyword>